<comment type="subcellular location">
    <subcellularLocation>
        <location evidence="1">Cell membrane</location>
        <topology evidence="1">Multi-pass membrane protein</topology>
    </subcellularLocation>
</comment>
<feature type="transmembrane region" description="Helical" evidence="8">
    <location>
        <begin position="280"/>
        <end position="300"/>
    </location>
</feature>
<evidence type="ECO:0000313" key="9">
    <source>
        <dbReference type="EMBL" id="NQE37954.1"/>
    </source>
</evidence>
<dbReference type="InterPro" id="IPR038770">
    <property type="entry name" value="Na+/solute_symporter_sf"/>
</dbReference>
<comment type="similarity">
    <text evidence="2">Belongs to the auxin efflux carrier (TC 2.A.69) family.</text>
</comment>
<dbReference type="Gene3D" id="1.20.1530.20">
    <property type="match status" value="1"/>
</dbReference>
<keyword evidence="4" id="KW-1003">Cell membrane</keyword>
<dbReference type="RefSeq" id="WP_172192373.1">
    <property type="nucleotide sequence ID" value="NZ_CAWPPK010000074.1"/>
</dbReference>
<dbReference type="PANTHER" id="PTHR36838">
    <property type="entry name" value="AUXIN EFFLUX CARRIER FAMILY PROTEIN"/>
    <property type="match status" value="1"/>
</dbReference>
<feature type="transmembrane region" description="Helical" evidence="8">
    <location>
        <begin position="188"/>
        <end position="206"/>
    </location>
</feature>
<feature type="transmembrane region" description="Helical" evidence="8">
    <location>
        <begin position="123"/>
        <end position="145"/>
    </location>
</feature>
<feature type="transmembrane region" description="Helical" evidence="8">
    <location>
        <begin position="218"/>
        <end position="238"/>
    </location>
</feature>
<evidence type="ECO:0000256" key="8">
    <source>
        <dbReference type="SAM" id="Phobius"/>
    </source>
</evidence>
<feature type="transmembrane region" description="Helical" evidence="8">
    <location>
        <begin position="33"/>
        <end position="51"/>
    </location>
</feature>
<gene>
    <name evidence="9" type="ORF">E5S67_05735</name>
</gene>
<dbReference type="Pfam" id="PF03547">
    <property type="entry name" value="Mem_trans"/>
    <property type="match status" value="1"/>
</dbReference>
<keyword evidence="7 8" id="KW-0472">Membrane</keyword>
<keyword evidence="3" id="KW-0813">Transport</keyword>
<dbReference type="EMBL" id="SRRZ01000165">
    <property type="protein sequence ID" value="NQE37954.1"/>
    <property type="molecule type" value="Genomic_DNA"/>
</dbReference>
<evidence type="ECO:0000256" key="6">
    <source>
        <dbReference type="ARBA" id="ARBA00022989"/>
    </source>
</evidence>
<evidence type="ECO:0008006" key="11">
    <source>
        <dbReference type="Google" id="ProtNLM"/>
    </source>
</evidence>
<feature type="transmembrane region" description="Helical" evidence="8">
    <location>
        <begin position="63"/>
        <end position="85"/>
    </location>
</feature>
<organism evidence="9 10">
    <name type="scientific">Microcoleus asticus IPMA8</name>
    <dbReference type="NCBI Taxonomy" id="2563858"/>
    <lineage>
        <taxon>Bacteria</taxon>
        <taxon>Bacillati</taxon>
        <taxon>Cyanobacteriota</taxon>
        <taxon>Cyanophyceae</taxon>
        <taxon>Oscillatoriophycideae</taxon>
        <taxon>Oscillatoriales</taxon>
        <taxon>Microcoleaceae</taxon>
        <taxon>Microcoleus</taxon>
        <taxon>Microcoleus asticus</taxon>
    </lineage>
</organism>
<name>A0ABX2D5P3_9CYAN</name>
<evidence type="ECO:0000256" key="7">
    <source>
        <dbReference type="ARBA" id="ARBA00023136"/>
    </source>
</evidence>
<keyword evidence="6 8" id="KW-1133">Transmembrane helix</keyword>
<feature type="transmembrane region" description="Helical" evidence="8">
    <location>
        <begin position="151"/>
        <end position="176"/>
    </location>
</feature>
<comment type="caution">
    <text evidence="9">The sequence shown here is derived from an EMBL/GenBank/DDBJ whole genome shotgun (WGS) entry which is preliminary data.</text>
</comment>
<reference evidence="9 10" key="1">
    <citation type="journal article" date="2020" name="Sci. Rep.">
        <title>A novel cyanobacterial geosmin producer, revising GeoA distribution and dispersion patterns in Bacteria.</title>
        <authorList>
            <person name="Churro C."/>
            <person name="Semedo-Aguiar A.P."/>
            <person name="Silva A.D."/>
            <person name="Pereira-Leal J.B."/>
            <person name="Leite R.B."/>
        </authorList>
    </citation>
    <scope>NUCLEOTIDE SEQUENCE [LARGE SCALE GENOMIC DNA]</scope>
    <source>
        <strain evidence="9 10">IPMA8</strain>
    </source>
</reference>
<dbReference type="PANTHER" id="PTHR36838:SF1">
    <property type="entry name" value="SLR1864 PROTEIN"/>
    <property type="match status" value="1"/>
</dbReference>
<evidence type="ECO:0000256" key="1">
    <source>
        <dbReference type="ARBA" id="ARBA00004651"/>
    </source>
</evidence>
<evidence type="ECO:0000256" key="5">
    <source>
        <dbReference type="ARBA" id="ARBA00022692"/>
    </source>
</evidence>
<accession>A0ABX2D5P3</accession>
<dbReference type="InterPro" id="IPR004776">
    <property type="entry name" value="Mem_transp_PIN-like"/>
</dbReference>
<dbReference type="Proteomes" id="UP000702425">
    <property type="component" value="Unassembled WGS sequence"/>
</dbReference>
<evidence type="ECO:0000256" key="4">
    <source>
        <dbReference type="ARBA" id="ARBA00022475"/>
    </source>
</evidence>
<protein>
    <recommendedName>
        <fullName evidence="11">Transporter</fullName>
    </recommendedName>
</protein>
<evidence type="ECO:0000313" key="10">
    <source>
        <dbReference type="Proteomes" id="UP000702425"/>
    </source>
</evidence>
<feature type="transmembrane region" description="Helical" evidence="8">
    <location>
        <begin position="307"/>
        <end position="327"/>
    </location>
</feature>
<proteinExistence type="inferred from homology"/>
<evidence type="ECO:0000256" key="3">
    <source>
        <dbReference type="ARBA" id="ARBA00022448"/>
    </source>
</evidence>
<sequence>MVETLFHAYTPLVIWTGLGLLLFQYIPVNFPKLLSYFLFWIGIPLQILVLARQSDFSGAVGFTPAIAIFVLFLSTSCAWLTWVLLRRLSAAHMKKPYFQGKNSLVNLLLLNFNSLKRSSQGSFILAAMLGNTGFVGLAITPSIISTDNNNWAVLYSVTNNVIGTYCFGVFIASYFGNSEQKNHWWTQLRDVLTVPALWAFLIGFLTRNIPLPQTVESGLHTAVWVVIASALLLVGIRLRSIKKWESFELALIPSLLKVVIVPVLIGLGASYFGFSGDPRLVLVLMSGTPTALSVLILAEVYELDRDLLASSIAISSVGLLLMLPLWLAGFS</sequence>
<keyword evidence="5 8" id="KW-0812">Transmembrane</keyword>
<feature type="transmembrane region" description="Helical" evidence="8">
    <location>
        <begin position="6"/>
        <end position="26"/>
    </location>
</feature>
<feature type="transmembrane region" description="Helical" evidence="8">
    <location>
        <begin position="250"/>
        <end position="274"/>
    </location>
</feature>
<keyword evidence="10" id="KW-1185">Reference proteome</keyword>
<evidence type="ECO:0000256" key="2">
    <source>
        <dbReference type="ARBA" id="ARBA00010145"/>
    </source>
</evidence>